<reference evidence="7 8" key="1">
    <citation type="journal article" date="2020" name="J. Phycol.">
        <title>Comparative genome analysis reveals Cyanidiococcus gen. nov., a new extremophilic red algal genus sister to Cyanidioschyzon (Cyanidioschyzonaceae, Rhodophyta).</title>
        <authorList>
            <person name="Liu S.-L."/>
            <person name="Chiang Y.-R."/>
            <person name="Yoon H.S."/>
            <person name="Fu H.-Y."/>
        </authorList>
    </citation>
    <scope>NUCLEOTIDE SEQUENCE [LARGE SCALE GENOMIC DNA]</scope>
    <source>
        <strain evidence="7 8">THAL066</strain>
    </source>
</reference>
<evidence type="ECO:0000256" key="4">
    <source>
        <dbReference type="PROSITE-ProRule" id="PRU00176"/>
    </source>
</evidence>
<evidence type="ECO:0000313" key="7">
    <source>
        <dbReference type="EMBL" id="KAF6002173.1"/>
    </source>
</evidence>
<name>A0A7J7IGH1_9RHOD</name>
<dbReference type="GO" id="GO:0003723">
    <property type="term" value="F:RNA binding"/>
    <property type="evidence" value="ECO:0007669"/>
    <property type="project" value="UniProtKB-UniRule"/>
</dbReference>
<dbReference type="Pfam" id="PF00076">
    <property type="entry name" value="RRM_1"/>
    <property type="match status" value="1"/>
</dbReference>
<dbReference type="PROSITE" id="PS50102">
    <property type="entry name" value="RRM"/>
    <property type="match status" value="1"/>
</dbReference>
<dbReference type="Proteomes" id="UP000530660">
    <property type="component" value="Unassembled WGS sequence"/>
</dbReference>
<evidence type="ECO:0000256" key="1">
    <source>
        <dbReference type="ARBA" id="ARBA00004604"/>
    </source>
</evidence>
<dbReference type="InterPro" id="IPR012677">
    <property type="entry name" value="Nucleotide-bd_a/b_plait_sf"/>
</dbReference>
<evidence type="ECO:0000256" key="5">
    <source>
        <dbReference type="SAM" id="MobiDB-lite"/>
    </source>
</evidence>
<dbReference type="GO" id="GO:0005730">
    <property type="term" value="C:nucleolus"/>
    <property type="evidence" value="ECO:0007669"/>
    <property type="project" value="UniProtKB-SubCell"/>
</dbReference>
<feature type="domain" description="RRM" evidence="6">
    <location>
        <begin position="13"/>
        <end position="91"/>
    </location>
</feature>
<evidence type="ECO:0000256" key="3">
    <source>
        <dbReference type="ARBA" id="ARBA00023242"/>
    </source>
</evidence>
<dbReference type="AlphaFoldDB" id="A0A7J7IGH1"/>
<dbReference type="Gene3D" id="3.30.70.330">
    <property type="match status" value="1"/>
</dbReference>
<comment type="subcellular location">
    <subcellularLocation>
        <location evidence="1">Nucleus</location>
        <location evidence="1">Nucleolus</location>
    </subcellularLocation>
</comment>
<protein>
    <submittedName>
        <fullName evidence="7">MKI67 FHA domain-interacting nucleolar phosphoprotein</fullName>
    </submittedName>
</protein>
<dbReference type="PANTHER" id="PTHR46754">
    <property type="entry name" value="MKI67 FHA DOMAIN-INTERACTING NUCLEOLAR PHOSPHOPROTEIN"/>
    <property type="match status" value="1"/>
</dbReference>
<keyword evidence="3" id="KW-0539">Nucleus</keyword>
<accession>A0A7J7IGH1</accession>
<feature type="compositionally biased region" description="Basic residues" evidence="5">
    <location>
        <begin position="181"/>
        <end position="190"/>
    </location>
</feature>
<proteinExistence type="predicted"/>
<evidence type="ECO:0000313" key="8">
    <source>
        <dbReference type="Proteomes" id="UP000530660"/>
    </source>
</evidence>
<gene>
    <name evidence="7" type="primary">MKI67IP</name>
    <name evidence="7" type="ORF">F1559_001837</name>
</gene>
<sequence length="190" mass="21912">MRTKKGSEQRRGGVLYIGHVPHGFYEQEMKRFFSQFGQVIQVRLSRSKRTGRSRGYAFVHFAEAAVARIVADAMDGYLMFGKRLVVRQVPLEKIHRAVFREAKPLCALEQSRQLERERFLRGQARADRSRSDQRRRRKVQRRLASIGAPYSAADIWCNTAVLTEHDTFGRSGSSEPGVSYSRRHRTGLRT</sequence>
<organism evidence="7 8">
    <name type="scientific">Cyanidiococcus yangmingshanensis</name>
    <dbReference type="NCBI Taxonomy" id="2690220"/>
    <lineage>
        <taxon>Eukaryota</taxon>
        <taxon>Rhodophyta</taxon>
        <taxon>Bangiophyceae</taxon>
        <taxon>Cyanidiales</taxon>
        <taxon>Cyanidiaceae</taxon>
        <taxon>Cyanidiococcus</taxon>
    </lineage>
</organism>
<keyword evidence="2 4" id="KW-0694">RNA-binding</keyword>
<comment type="caution">
    <text evidence="7">The sequence shown here is derived from an EMBL/GenBank/DDBJ whole genome shotgun (WGS) entry which is preliminary data.</text>
</comment>
<evidence type="ECO:0000256" key="2">
    <source>
        <dbReference type="ARBA" id="ARBA00022884"/>
    </source>
</evidence>
<keyword evidence="8" id="KW-1185">Reference proteome</keyword>
<dbReference type="SMART" id="SM00360">
    <property type="entry name" value="RRM"/>
    <property type="match status" value="1"/>
</dbReference>
<dbReference type="CDD" id="cd12307">
    <property type="entry name" value="RRM_NIFK_like"/>
    <property type="match status" value="1"/>
</dbReference>
<dbReference type="EMBL" id="VWRR01000011">
    <property type="protein sequence ID" value="KAF6002173.1"/>
    <property type="molecule type" value="Genomic_DNA"/>
</dbReference>
<dbReference type="InterPro" id="IPR035979">
    <property type="entry name" value="RBD_domain_sf"/>
</dbReference>
<dbReference type="InterPro" id="IPR000504">
    <property type="entry name" value="RRM_dom"/>
</dbReference>
<feature type="region of interest" description="Disordered" evidence="5">
    <location>
        <begin position="167"/>
        <end position="190"/>
    </location>
</feature>
<dbReference type="OrthoDB" id="21467at2759"/>
<dbReference type="SUPFAM" id="SSF54928">
    <property type="entry name" value="RNA-binding domain, RBD"/>
    <property type="match status" value="1"/>
</dbReference>
<evidence type="ECO:0000259" key="6">
    <source>
        <dbReference type="PROSITE" id="PS50102"/>
    </source>
</evidence>